<dbReference type="SUPFAM" id="SSF140931">
    <property type="entry name" value="Fic-like"/>
    <property type="match status" value="1"/>
</dbReference>
<evidence type="ECO:0000313" key="6">
    <source>
        <dbReference type="Proteomes" id="UP000187941"/>
    </source>
</evidence>
<proteinExistence type="predicted"/>
<dbReference type="Pfam" id="PF02661">
    <property type="entry name" value="Fic"/>
    <property type="match status" value="1"/>
</dbReference>
<feature type="binding site" evidence="1">
    <location>
        <position position="82"/>
    </location>
    <ligand>
        <name>ATP</name>
        <dbReference type="ChEBI" id="CHEBI:30616"/>
    </ligand>
</feature>
<dbReference type="AlphaFoldDB" id="A0A1P9X1R3"/>
<dbReference type="OrthoDB" id="9814400at2"/>
<name>A0A1P9X1R3_9BACT</name>
<gene>
    <name evidence="5" type="ORF">AWR27_21010</name>
</gene>
<feature type="binding site" evidence="1">
    <location>
        <position position="256"/>
    </location>
    <ligand>
        <name>ATP</name>
        <dbReference type="ChEBI" id="CHEBI:30616"/>
    </ligand>
</feature>
<evidence type="ECO:0000256" key="3">
    <source>
        <dbReference type="PIRSR" id="PIRSR640198-2"/>
    </source>
</evidence>
<feature type="active site" evidence="2">
    <location>
        <position position="214"/>
    </location>
</feature>
<feature type="binding site" evidence="1">
    <location>
        <position position="214"/>
    </location>
    <ligand>
        <name>ATP</name>
        <dbReference type="ChEBI" id="CHEBI:30616"/>
    </ligand>
</feature>
<dbReference type="PANTHER" id="PTHR13504:SF38">
    <property type="entry name" value="FIDO DOMAIN-CONTAINING PROTEIN"/>
    <property type="match status" value="1"/>
</dbReference>
<keyword evidence="1" id="KW-0067">ATP-binding</keyword>
<dbReference type="Pfam" id="PF13784">
    <property type="entry name" value="Fic_N"/>
    <property type="match status" value="1"/>
</dbReference>
<evidence type="ECO:0000256" key="1">
    <source>
        <dbReference type="PIRSR" id="PIRSR038925-1"/>
    </source>
</evidence>
<dbReference type="PANTHER" id="PTHR13504">
    <property type="entry name" value="FIDO DOMAIN-CONTAINING PROTEIN DDB_G0283145"/>
    <property type="match status" value="1"/>
</dbReference>
<dbReference type="PIRSF" id="PIRSF038925">
    <property type="entry name" value="AMP-prot_trans"/>
    <property type="match status" value="1"/>
</dbReference>
<evidence type="ECO:0000259" key="4">
    <source>
        <dbReference type="PROSITE" id="PS51459"/>
    </source>
</evidence>
<protein>
    <submittedName>
        <fullName evidence="5">Cell filamentation protein Fic</fullName>
    </submittedName>
</protein>
<dbReference type="STRING" id="1178516.AWR27_21010"/>
<dbReference type="Gene3D" id="1.10.3290.10">
    <property type="entry name" value="Fido-like domain"/>
    <property type="match status" value="1"/>
</dbReference>
<keyword evidence="1" id="KW-0547">Nucleotide-binding</keyword>
<dbReference type="Proteomes" id="UP000187941">
    <property type="component" value="Chromosome"/>
</dbReference>
<evidence type="ECO:0000313" key="5">
    <source>
        <dbReference type="EMBL" id="AQG81571.1"/>
    </source>
</evidence>
<sequence length="381" mass="43897">MKRIDVGQFDAGHLIKRIDYKSFEPSLINHEWAIGDPQISKLLEEATLNIGKLDAFSVIVPDVSTFIRMHVVKEATTSSRIEGTRTEIDEALTPEKDLAPEKLDDWNEVQNYIRAMDYAIGQLDTLPLSSRLFRQTHSQLLSGVRGREKQPGEYRRSQNWIGGASIRDAVFIPPHHSSVDALMGDLEFFLNNDQISVPNLIRIAIAHYQFETIHPFLDGNGRLGRLMITLYLVRSGMLHKPTLYLSDFFARNKTLYYDNLMGVRTHNRLEQWLKFFLVAVKETAEKGIDTFQHIMALREEIEHQRIFALGKRIPTARLFMHHLYAYPVVTDIPGLARILNVSRPTAGTLVNDFTRLGILRERTGFQRNRLFVFDEYLKLFS</sequence>
<dbReference type="GO" id="GO:0005524">
    <property type="term" value="F:ATP binding"/>
    <property type="evidence" value="ECO:0007669"/>
    <property type="project" value="UniProtKB-KW"/>
</dbReference>
<organism evidence="5 6">
    <name type="scientific">Spirosoma montaniterrae</name>
    <dbReference type="NCBI Taxonomy" id="1178516"/>
    <lineage>
        <taxon>Bacteria</taxon>
        <taxon>Pseudomonadati</taxon>
        <taxon>Bacteroidota</taxon>
        <taxon>Cytophagia</taxon>
        <taxon>Cytophagales</taxon>
        <taxon>Cytophagaceae</taxon>
        <taxon>Spirosoma</taxon>
    </lineage>
</organism>
<dbReference type="InterPro" id="IPR025758">
    <property type="entry name" value="Fic/DOC_N"/>
</dbReference>
<feature type="binding site" evidence="1">
    <location>
        <begin position="219"/>
        <end position="225"/>
    </location>
    <ligand>
        <name>ATP</name>
        <dbReference type="ChEBI" id="CHEBI:30616"/>
    </ligand>
</feature>
<feature type="domain" description="Fido" evidence="4">
    <location>
        <begin position="128"/>
        <end position="278"/>
    </location>
</feature>
<feature type="binding site" evidence="3">
    <location>
        <begin position="218"/>
        <end position="225"/>
    </location>
    <ligand>
        <name>ATP</name>
        <dbReference type="ChEBI" id="CHEBI:30616"/>
    </ligand>
</feature>
<accession>A0A1P9X1R3</accession>
<reference evidence="5 6" key="1">
    <citation type="submission" date="2016-01" db="EMBL/GenBank/DDBJ databases">
        <authorList>
            <person name="Oliw E.H."/>
        </authorList>
    </citation>
    <scope>NUCLEOTIDE SEQUENCE [LARGE SCALE GENOMIC DNA]</scope>
    <source>
        <strain evidence="5 6">DY10</strain>
    </source>
</reference>
<evidence type="ECO:0000256" key="2">
    <source>
        <dbReference type="PIRSR" id="PIRSR640198-1"/>
    </source>
</evidence>
<dbReference type="InterPro" id="IPR040198">
    <property type="entry name" value="Fido_containing"/>
</dbReference>
<dbReference type="KEGG" id="smon:AWR27_21010"/>
<dbReference type="InterPro" id="IPR036597">
    <property type="entry name" value="Fido-like_dom_sf"/>
</dbReference>
<keyword evidence="6" id="KW-1185">Reference proteome</keyword>
<dbReference type="RefSeq" id="WP_077133035.1">
    <property type="nucleotide sequence ID" value="NZ_CP014263.1"/>
</dbReference>
<dbReference type="PROSITE" id="PS51459">
    <property type="entry name" value="FIDO"/>
    <property type="match status" value="1"/>
</dbReference>
<dbReference type="InterPro" id="IPR003812">
    <property type="entry name" value="Fido"/>
</dbReference>
<dbReference type="InterPro" id="IPR026287">
    <property type="entry name" value="SoFic-like"/>
</dbReference>
<dbReference type="EMBL" id="CP014263">
    <property type="protein sequence ID" value="AQG81571.1"/>
    <property type="molecule type" value="Genomic_DNA"/>
</dbReference>